<dbReference type="Gene3D" id="3.30.1060.10">
    <property type="entry name" value="Peptide methionine sulphoxide reductase MsrA"/>
    <property type="match status" value="1"/>
</dbReference>
<dbReference type="Pfam" id="PF01625">
    <property type="entry name" value="PMSR"/>
    <property type="match status" value="1"/>
</dbReference>
<evidence type="ECO:0000256" key="1">
    <source>
        <dbReference type="ARBA" id="ARBA00012502"/>
    </source>
</evidence>
<proteinExistence type="predicted"/>
<dbReference type="PROSITE" id="PS51257">
    <property type="entry name" value="PROKAR_LIPOPROTEIN"/>
    <property type="match status" value="1"/>
</dbReference>
<organism evidence="6 7">
    <name type="scientific">Zeaxanthinibacter enoshimensis</name>
    <dbReference type="NCBI Taxonomy" id="392009"/>
    <lineage>
        <taxon>Bacteria</taxon>
        <taxon>Pseudomonadati</taxon>
        <taxon>Bacteroidota</taxon>
        <taxon>Flavobacteriia</taxon>
        <taxon>Flavobacteriales</taxon>
        <taxon>Flavobacteriaceae</taxon>
        <taxon>Zeaxanthinibacter</taxon>
    </lineage>
</organism>
<dbReference type="InterPro" id="IPR002569">
    <property type="entry name" value="Met_Sox_Rdtase_MsrA_dom"/>
</dbReference>
<reference evidence="6 7" key="1">
    <citation type="submission" date="2019-03" db="EMBL/GenBank/DDBJ databases">
        <title>Genomic Encyclopedia of Archaeal and Bacterial Type Strains, Phase II (KMG-II): from individual species to whole genera.</title>
        <authorList>
            <person name="Goeker M."/>
        </authorList>
    </citation>
    <scope>NUCLEOTIDE SEQUENCE [LARGE SCALE GENOMIC DNA]</scope>
    <source>
        <strain evidence="6 7">DSM 18435</strain>
    </source>
</reference>
<sequence>MTNEERTMIQIGLGGGCHWCTEAVFQSLKGVSRVEQGWISAREATDYAEAVIVHFNPGIITLDALLEIHLRTHSCTSEHFLRRKYRSAVYTYTGPQRQEAEALLLDLSHEFGKPVITRVMSYSSFKENTEEFRQYYYKDPEKPFCKTYIDPKLRMLLKKFNKLVDTRKLSSLDIKN</sequence>
<dbReference type="SUPFAM" id="SSF55068">
    <property type="entry name" value="Peptide methionine sulfoxide reductase"/>
    <property type="match status" value="1"/>
</dbReference>
<comment type="catalytic activity">
    <reaction evidence="4">
        <text>[thioredoxin]-disulfide + L-methionine + H2O = L-methionine (S)-S-oxide + [thioredoxin]-dithiol</text>
        <dbReference type="Rhea" id="RHEA:19993"/>
        <dbReference type="Rhea" id="RHEA-COMP:10698"/>
        <dbReference type="Rhea" id="RHEA-COMP:10700"/>
        <dbReference type="ChEBI" id="CHEBI:15377"/>
        <dbReference type="ChEBI" id="CHEBI:29950"/>
        <dbReference type="ChEBI" id="CHEBI:50058"/>
        <dbReference type="ChEBI" id="CHEBI:57844"/>
        <dbReference type="ChEBI" id="CHEBI:58772"/>
        <dbReference type="EC" id="1.8.4.11"/>
    </reaction>
</comment>
<evidence type="ECO:0000256" key="3">
    <source>
        <dbReference type="ARBA" id="ARBA00047806"/>
    </source>
</evidence>
<comment type="catalytic activity">
    <reaction evidence="3">
        <text>L-methionyl-[protein] + [thioredoxin]-disulfide + H2O = L-methionyl-(S)-S-oxide-[protein] + [thioredoxin]-dithiol</text>
        <dbReference type="Rhea" id="RHEA:14217"/>
        <dbReference type="Rhea" id="RHEA-COMP:10698"/>
        <dbReference type="Rhea" id="RHEA-COMP:10700"/>
        <dbReference type="Rhea" id="RHEA-COMP:12313"/>
        <dbReference type="Rhea" id="RHEA-COMP:12315"/>
        <dbReference type="ChEBI" id="CHEBI:15377"/>
        <dbReference type="ChEBI" id="CHEBI:16044"/>
        <dbReference type="ChEBI" id="CHEBI:29950"/>
        <dbReference type="ChEBI" id="CHEBI:44120"/>
        <dbReference type="ChEBI" id="CHEBI:50058"/>
        <dbReference type="EC" id="1.8.4.11"/>
    </reaction>
</comment>
<dbReference type="PANTHER" id="PTHR43774">
    <property type="entry name" value="PEPTIDE METHIONINE SULFOXIDE REDUCTASE"/>
    <property type="match status" value="1"/>
</dbReference>
<dbReference type="GO" id="GO:0008113">
    <property type="term" value="F:peptide-methionine (S)-S-oxide reductase activity"/>
    <property type="evidence" value="ECO:0007669"/>
    <property type="project" value="UniProtKB-EC"/>
</dbReference>
<accession>A0A4R6TP13</accession>
<evidence type="ECO:0000313" key="7">
    <source>
        <dbReference type="Proteomes" id="UP000295468"/>
    </source>
</evidence>
<dbReference type="EMBL" id="SNYI01000001">
    <property type="protein sequence ID" value="TDQ32850.1"/>
    <property type="molecule type" value="Genomic_DNA"/>
</dbReference>
<feature type="domain" description="Peptide methionine sulphoxide reductase MsrA" evidence="5">
    <location>
        <begin position="11"/>
        <end position="145"/>
    </location>
</feature>
<dbReference type="EC" id="1.8.4.11" evidence="1"/>
<gene>
    <name evidence="6" type="ORF">CLV82_0687</name>
</gene>
<evidence type="ECO:0000313" key="6">
    <source>
        <dbReference type="EMBL" id="TDQ32850.1"/>
    </source>
</evidence>
<dbReference type="InterPro" id="IPR036509">
    <property type="entry name" value="Met_Sox_Rdtase_MsrA_sf"/>
</dbReference>
<dbReference type="PANTHER" id="PTHR43774:SF1">
    <property type="entry name" value="PEPTIDE METHIONINE SULFOXIDE REDUCTASE MSRA 2"/>
    <property type="match status" value="1"/>
</dbReference>
<dbReference type="OrthoDB" id="4174719at2"/>
<evidence type="ECO:0000259" key="5">
    <source>
        <dbReference type="Pfam" id="PF01625"/>
    </source>
</evidence>
<dbReference type="AlphaFoldDB" id="A0A4R6TP13"/>
<evidence type="ECO:0000256" key="4">
    <source>
        <dbReference type="ARBA" id="ARBA00048782"/>
    </source>
</evidence>
<name>A0A4R6TP13_9FLAO</name>
<evidence type="ECO:0000256" key="2">
    <source>
        <dbReference type="ARBA" id="ARBA00023002"/>
    </source>
</evidence>
<dbReference type="Proteomes" id="UP000295468">
    <property type="component" value="Unassembled WGS sequence"/>
</dbReference>
<keyword evidence="7" id="KW-1185">Reference proteome</keyword>
<keyword evidence="2" id="KW-0560">Oxidoreductase</keyword>
<protein>
    <recommendedName>
        <fullName evidence="1">peptide-methionine (S)-S-oxide reductase</fullName>
        <ecNumber evidence="1">1.8.4.11</ecNumber>
    </recommendedName>
</protein>
<comment type="caution">
    <text evidence="6">The sequence shown here is derived from an EMBL/GenBank/DDBJ whole genome shotgun (WGS) entry which is preliminary data.</text>
</comment>